<dbReference type="SUPFAM" id="SSF47384">
    <property type="entry name" value="Homodimeric domain of signal transducing histidine kinase"/>
    <property type="match status" value="1"/>
</dbReference>
<keyword evidence="9 16" id="KW-0418">Kinase</keyword>
<keyword evidence="12" id="KW-0902">Two-component regulatory system</keyword>
<dbReference type="GO" id="GO:0000155">
    <property type="term" value="F:phosphorelay sensor kinase activity"/>
    <property type="evidence" value="ECO:0007669"/>
    <property type="project" value="InterPro"/>
</dbReference>
<dbReference type="GO" id="GO:0005524">
    <property type="term" value="F:ATP binding"/>
    <property type="evidence" value="ECO:0007669"/>
    <property type="project" value="UniProtKB-KW"/>
</dbReference>
<dbReference type="InterPro" id="IPR036097">
    <property type="entry name" value="HisK_dim/P_sf"/>
</dbReference>
<dbReference type="InterPro" id="IPR011620">
    <property type="entry name" value="Sig_transdc_His_kinase_LytS_TM"/>
</dbReference>
<keyword evidence="13 14" id="KW-0472">Membrane</keyword>
<dbReference type="Proteomes" id="UP000441585">
    <property type="component" value="Unassembled WGS sequence"/>
</dbReference>
<dbReference type="InterPro" id="IPR036890">
    <property type="entry name" value="HATPase_C_sf"/>
</dbReference>
<feature type="transmembrane region" description="Helical" evidence="14">
    <location>
        <begin position="70"/>
        <end position="97"/>
    </location>
</feature>
<dbReference type="InterPro" id="IPR005467">
    <property type="entry name" value="His_kinase_dom"/>
</dbReference>
<evidence type="ECO:0000256" key="7">
    <source>
        <dbReference type="ARBA" id="ARBA00022692"/>
    </source>
</evidence>
<feature type="transmembrane region" description="Helical" evidence="14">
    <location>
        <begin position="160"/>
        <end position="180"/>
    </location>
</feature>
<keyword evidence="10" id="KW-0067">ATP-binding</keyword>
<dbReference type="GO" id="GO:0005886">
    <property type="term" value="C:plasma membrane"/>
    <property type="evidence" value="ECO:0007669"/>
    <property type="project" value="UniProtKB-SubCell"/>
</dbReference>
<dbReference type="PANTHER" id="PTHR43065">
    <property type="entry name" value="SENSOR HISTIDINE KINASE"/>
    <property type="match status" value="1"/>
</dbReference>
<dbReference type="PANTHER" id="PTHR43065:SF46">
    <property type="entry name" value="C4-DICARBOXYLATE TRANSPORT SENSOR PROTEIN DCTB"/>
    <property type="match status" value="1"/>
</dbReference>
<evidence type="ECO:0000256" key="5">
    <source>
        <dbReference type="ARBA" id="ARBA00022553"/>
    </source>
</evidence>
<dbReference type="GO" id="GO:0071555">
    <property type="term" value="P:cell wall organization"/>
    <property type="evidence" value="ECO:0007669"/>
    <property type="project" value="InterPro"/>
</dbReference>
<proteinExistence type="predicted"/>
<name>A0A6I2M8W1_9BACI</name>
<evidence type="ECO:0000256" key="9">
    <source>
        <dbReference type="ARBA" id="ARBA00022777"/>
    </source>
</evidence>
<evidence type="ECO:0000259" key="15">
    <source>
        <dbReference type="PROSITE" id="PS50109"/>
    </source>
</evidence>
<keyword evidence="5" id="KW-0597">Phosphoprotein</keyword>
<evidence type="ECO:0000256" key="6">
    <source>
        <dbReference type="ARBA" id="ARBA00022679"/>
    </source>
</evidence>
<dbReference type="Pfam" id="PF07694">
    <property type="entry name" value="5TM-5TMR_LYT"/>
    <property type="match status" value="1"/>
</dbReference>
<protein>
    <recommendedName>
        <fullName evidence="3">histidine kinase</fullName>
        <ecNumber evidence="3">2.7.13.3</ecNumber>
    </recommendedName>
</protein>
<accession>A0A6I2M8W1</accession>
<evidence type="ECO:0000256" key="8">
    <source>
        <dbReference type="ARBA" id="ARBA00022741"/>
    </source>
</evidence>
<feature type="transmembrane region" description="Helical" evidence="14">
    <location>
        <begin position="133"/>
        <end position="154"/>
    </location>
</feature>
<evidence type="ECO:0000256" key="1">
    <source>
        <dbReference type="ARBA" id="ARBA00000085"/>
    </source>
</evidence>
<evidence type="ECO:0000313" key="17">
    <source>
        <dbReference type="Proteomes" id="UP000441585"/>
    </source>
</evidence>
<dbReference type="InterPro" id="IPR003661">
    <property type="entry name" value="HisK_dim/P_dom"/>
</dbReference>
<evidence type="ECO:0000256" key="11">
    <source>
        <dbReference type="ARBA" id="ARBA00022989"/>
    </source>
</evidence>
<feature type="transmembrane region" description="Helical" evidence="14">
    <location>
        <begin position="7"/>
        <end position="28"/>
    </location>
</feature>
<evidence type="ECO:0000256" key="4">
    <source>
        <dbReference type="ARBA" id="ARBA00022475"/>
    </source>
</evidence>
<dbReference type="InterPro" id="IPR003594">
    <property type="entry name" value="HATPase_dom"/>
</dbReference>
<dbReference type="Pfam" id="PF02518">
    <property type="entry name" value="HATPase_c"/>
    <property type="match status" value="1"/>
</dbReference>
<dbReference type="RefSeq" id="WP_170292724.1">
    <property type="nucleotide sequence ID" value="NZ_CAJGAA010000001.1"/>
</dbReference>
<sequence length="415" mass="47093">MLSIIKPLLVNITILFSLTFNANLFFPFNTKQKPSVIQRVIYGLISAFGALLCMAYPIETLGETYFDLRMVFVLIVTLYSGWISGGIVLIVTCLARYLIGGDFYLIGIVITLAAYVMGLLFRKYFIQSEMKYISGTAIVGTYFLVYITIIYTYINFLEFQFYLVYFLAFYLSYMSMIFIIESLIKTNKQFDEMVYVDKLTTIGQMAAAIAHEIRNPITTVRGFIQYIQQDTKDDNFKKFSPLILDELDRTNKIITDYLQLAKPHHHELTKIEIDGVLEDIIELLKPLGSYSNVTLTYESEEKSSVYGDIALLKQSLMNVIKNGIEAMEHGGDIQITKKTNYVNGTVIIVIKDAGKGMTEEELQHLGLPFYTTKSKGTGLGSMITNRLIREMKGTVEYESEIGKGTTVTISLHLFQ</sequence>
<keyword evidence="4" id="KW-1003">Cell membrane</keyword>
<comment type="catalytic activity">
    <reaction evidence="1">
        <text>ATP + protein L-histidine = ADP + protein N-phospho-L-histidine.</text>
        <dbReference type="EC" id="2.7.13.3"/>
    </reaction>
</comment>
<evidence type="ECO:0000256" key="10">
    <source>
        <dbReference type="ARBA" id="ARBA00022840"/>
    </source>
</evidence>
<keyword evidence="17" id="KW-1185">Reference proteome</keyword>
<dbReference type="EMBL" id="WKKF01000001">
    <property type="protein sequence ID" value="MRX53366.1"/>
    <property type="molecule type" value="Genomic_DNA"/>
</dbReference>
<keyword evidence="8" id="KW-0547">Nucleotide-binding</keyword>
<dbReference type="EC" id="2.7.13.3" evidence="3"/>
<evidence type="ECO:0000256" key="2">
    <source>
        <dbReference type="ARBA" id="ARBA00004651"/>
    </source>
</evidence>
<dbReference type="PRINTS" id="PR00344">
    <property type="entry name" value="BCTRLSENSOR"/>
</dbReference>
<dbReference type="Pfam" id="PF00512">
    <property type="entry name" value="HisKA"/>
    <property type="match status" value="1"/>
</dbReference>
<feature type="transmembrane region" description="Helical" evidence="14">
    <location>
        <begin position="103"/>
        <end position="121"/>
    </location>
</feature>
<dbReference type="SUPFAM" id="SSF55874">
    <property type="entry name" value="ATPase domain of HSP90 chaperone/DNA topoisomerase II/histidine kinase"/>
    <property type="match status" value="1"/>
</dbReference>
<dbReference type="AlphaFoldDB" id="A0A6I2M8W1"/>
<comment type="subcellular location">
    <subcellularLocation>
        <location evidence="2">Cell membrane</location>
        <topology evidence="2">Multi-pass membrane protein</topology>
    </subcellularLocation>
</comment>
<dbReference type="Gene3D" id="1.10.1760.20">
    <property type="match status" value="1"/>
</dbReference>
<gene>
    <name evidence="16" type="ORF">GJU41_05235</name>
</gene>
<dbReference type="PROSITE" id="PS50109">
    <property type="entry name" value="HIS_KIN"/>
    <property type="match status" value="1"/>
</dbReference>
<feature type="domain" description="Histidine kinase" evidence="15">
    <location>
        <begin position="208"/>
        <end position="415"/>
    </location>
</feature>
<keyword evidence="6" id="KW-0808">Transferase</keyword>
<feature type="transmembrane region" description="Helical" evidence="14">
    <location>
        <begin position="40"/>
        <end position="58"/>
    </location>
</feature>
<keyword evidence="7 14" id="KW-0812">Transmembrane</keyword>
<evidence type="ECO:0000256" key="12">
    <source>
        <dbReference type="ARBA" id="ARBA00023012"/>
    </source>
</evidence>
<dbReference type="Gene3D" id="3.30.565.10">
    <property type="entry name" value="Histidine kinase-like ATPase, C-terminal domain"/>
    <property type="match status" value="1"/>
</dbReference>
<dbReference type="SMART" id="SM00388">
    <property type="entry name" value="HisKA"/>
    <property type="match status" value="1"/>
</dbReference>
<comment type="caution">
    <text evidence="16">The sequence shown here is derived from an EMBL/GenBank/DDBJ whole genome shotgun (WGS) entry which is preliminary data.</text>
</comment>
<dbReference type="InterPro" id="IPR004358">
    <property type="entry name" value="Sig_transdc_His_kin-like_C"/>
</dbReference>
<evidence type="ECO:0000256" key="13">
    <source>
        <dbReference type="ARBA" id="ARBA00023136"/>
    </source>
</evidence>
<dbReference type="CDD" id="cd00082">
    <property type="entry name" value="HisKA"/>
    <property type="match status" value="1"/>
</dbReference>
<evidence type="ECO:0000256" key="3">
    <source>
        <dbReference type="ARBA" id="ARBA00012438"/>
    </source>
</evidence>
<dbReference type="SMART" id="SM00387">
    <property type="entry name" value="HATPase_c"/>
    <property type="match status" value="1"/>
</dbReference>
<keyword evidence="11 14" id="KW-1133">Transmembrane helix</keyword>
<dbReference type="Gene3D" id="1.10.287.130">
    <property type="match status" value="1"/>
</dbReference>
<evidence type="ECO:0000313" key="16">
    <source>
        <dbReference type="EMBL" id="MRX53366.1"/>
    </source>
</evidence>
<reference evidence="16 17" key="1">
    <citation type="submission" date="2019-11" db="EMBL/GenBank/DDBJ databases">
        <title>Bacillus idriensis genome.</title>
        <authorList>
            <person name="Konopka E.N."/>
            <person name="Newman J.D."/>
        </authorList>
    </citation>
    <scope>NUCLEOTIDE SEQUENCE [LARGE SCALE GENOMIC DNA]</scope>
    <source>
        <strain evidence="16 17">DSM 19097</strain>
    </source>
</reference>
<evidence type="ECO:0000256" key="14">
    <source>
        <dbReference type="SAM" id="Phobius"/>
    </source>
</evidence>
<organism evidence="16 17">
    <name type="scientific">Metabacillus idriensis</name>
    <dbReference type="NCBI Taxonomy" id="324768"/>
    <lineage>
        <taxon>Bacteria</taxon>
        <taxon>Bacillati</taxon>
        <taxon>Bacillota</taxon>
        <taxon>Bacilli</taxon>
        <taxon>Bacillales</taxon>
        <taxon>Bacillaceae</taxon>
        <taxon>Metabacillus</taxon>
    </lineage>
</organism>